<evidence type="ECO:0000256" key="5">
    <source>
        <dbReference type="ARBA" id="ARBA00022727"/>
    </source>
</evidence>
<dbReference type="InterPro" id="IPR039430">
    <property type="entry name" value="Thymidylate_kin-like_dom"/>
</dbReference>
<keyword evidence="4 11" id="KW-0808">Transferase</keyword>
<dbReference type="PANTHER" id="PTHR10344">
    <property type="entry name" value="THYMIDYLATE KINASE"/>
    <property type="match status" value="1"/>
</dbReference>
<feature type="domain" description="Thymidylate kinase-like" evidence="12">
    <location>
        <begin position="5"/>
        <end position="184"/>
    </location>
</feature>
<dbReference type="InterPro" id="IPR018094">
    <property type="entry name" value="Thymidylate_kinase"/>
</dbReference>
<dbReference type="EMBL" id="CP016181">
    <property type="protein sequence ID" value="AWY01096.1"/>
    <property type="molecule type" value="Genomic_DNA"/>
</dbReference>
<evidence type="ECO:0000256" key="11">
    <source>
        <dbReference type="HAMAP-Rule" id="MF_00165"/>
    </source>
</evidence>
<dbReference type="InterPro" id="IPR027417">
    <property type="entry name" value="P-loop_NTPase"/>
</dbReference>
<dbReference type="AlphaFoldDB" id="A0A2Z4PU79"/>
<dbReference type="RefSeq" id="WP_112139324.1">
    <property type="nucleotide sequence ID" value="NZ_CP016181.1"/>
</dbReference>
<evidence type="ECO:0000256" key="4">
    <source>
        <dbReference type="ARBA" id="ARBA00022679"/>
    </source>
</evidence>
<evidence type="ECO:0000256" key="1">
    <source>
        <dbReference type="ARBA" id="ARBA00009776"/>
    </source>
</evidence>
<dbReference type="GO" id="GO:0004550">
    <property type="term" value="F:nucleoside diphosphate kinase activity"/>
    <property type="evidence" value="ECO:0007669"/>
    <property type="project" value="TreeGrafter"/>
</dbReference>
<dbReference type="GO" id="GO:0006233">
    <property type="term" value="P:dTDP biosynthetic process"/>
    <property type="evidence" value="ECO:0007669"/>
    <property type="project" value="InterPro"/>
</dbReference>
<dbReference type="GO" id="GO:0005737">
    <property type="term" value="C:cytoplasm"/>
    <property type="evidence" value="ECO:0007669"/>
    <property type="project" value="TreeGrafter"/>
</dbReference>
<dbReference type="CDD" id="cd01672">
    <property type="entry name" value="TMPK"/>
    <property type="match status" value="1"/>
</dbReference>
<keyword evidence="5 11" id="KW-0545">Nucleotide biosynthesis</keyword>
<evidence type="ECO:0000256" key="10">
    <source>
        <dbReference type="ARBA" id="ARBA00048743"/>
    </source>
</evidence>
<dbReference type="Gene3D" id="3.40.50.300">
    <property type="entry name" value="P-loop containing nucleotide triphosphate hydrolases"/>
    <property type="match status" value="1"/>
</dbReference>
<dbReference type="GO" id="GO:0005524">
    <property type="term" value="F:ATP binding"/>
    <property type="evidence" value="ECO:0007669"/>
    <property type="project" value="UniProtKB-UniRule"/>
</dbReference>
<organism evidence="13 14">
    <name type="scientific">Marinomonas primoryensis</name>
    <dbReference type="NCBI Taxonomy" id="178399"/>
    <lineage>
        <taxon>Bacteria</taxon>
        <taxon>Pseudomonadati</taxon>
        <taxon>Pseudomonadota</taxon>
        <taxon>Gammaproteobacteria</taxon>
        <taxon>Oceanospirillales</taxon>
        <taxon>Oceanospirillaceae</taxon>
        <taxon>Marinomonas</taxon>
    </lineage>
</organism>
<accession>A0A2Z4PU79</accession>
<dbReference type="OrthoDB" id="9774907at2"/>
<evidence type="ECO:0000256" key="8">
    <source>
        <dbReference type="ARBA" id="ARBA00022840"/>
    </source>
</evidence>
<evidence type="ECO:0000256" key="7">
    <source>
        <dbReference type="ARBA" id="ARBA00022777"/>
    </source>
</evidence>
<dbReference type="SUPFAM" id="SSF52540">
    <property type="entry name" value="P-loop containing nucleoside triphosphate hydrolases"/>
    <property type="match status" value="1"/>
</dbReference>
<evidence type="ECO:0000259" key="12">
    <source>
        <dbReference type="Pfam" id="PF02223"/>
    </source>
</evidence>
<keyword evidence="7 11" id="KW-0418">Kinase</keyword>
<proteinExistence type="inferred from homology"/>
<evidence type="ECO:0000313" key="13">
    <source>
        <dbReference type="EMBL" id="AWY01096.1"/>
    </source>
</evidence>
<keyword evidence="6 11" id="KW-0547">Nucleotide-binding</keyword>
<name>A0A2Z4PU79_9GAMM</name>
<evidence type="ECO:0000256" key="3">
    <source>
        <dbReference type="ARBA" id="ARBA00017144"/>
    </source>
</evidence>
<comment type="function">
    <text evidence="11">Phosphorylation of dTMP to form dTDP in both de novo and salvage pathways of dTTP synthesis.</text>
</comment>
<dbReference type="PANTHER" id="PTHR10344:SF4">
    <property type="entry name" value="UMP-CMP KINASE 2, MITOCHONDRIAL"/>
    <property type="match status" value="1"/>
</dbReference>
<evidence type="ECO:0000256" key="6">
    <source>
        <dbReference type="ARBA" id="ARBA00022741"/>
    </source>
</evidence>
<dbReference type="GO" id="GO:0004798">
    <property type="term" value="F:dTMP kinase activity"/>
    <property type="evidence" value="ECO:0007669"/>
    <property type="project" value="UniProtKB-UniRule"/>
</dbReference>
<dbReference type="GO" id="GO:0006235">
    <property type="term" value="P:dTTP biosynthetic process"/>
    <property type="evidence" value="ECO:0007669"/>
    <property type="project" value="UniProtKB-UniRule"/>
</dbReference>
<keyword evidence="8 11" id="KW-0067">ATP-binding</keyword>
<dbReference type="Proteomes" id="UP000249898">
    <property type="component" value="Chromosome"/>
</dbReference>
<evidence type="ECO:0000313" key="14">
    <source>
        <dbReference type="Proteomes" id="UP000249898"/>
    </source>
</evidence>
<dbReference type="HAMAP" id="MF_00165">
    <property type="entry name" value="Thymidylate_kinase"/>
    <property type="match status" value="1"/>
</dbReference>
<dbReference type="GO" id="GO:0006227">
    <property type="term" value="P:dUDP biosynthetic process"/>
    <property type="evidence" value="ECO:0007669"/>
    <property type="project" value="TreeGrafter"/>
</dbReference>
<sequence>MLIVIEGLDGVGKSTIAKALSTRLNADFLSTPDPSLREARKIIDKEYDDTPLARQLFYTSSVVHLSEKIKHLKEQGKVAVVDRYWLSTQVYHSWKCGGLHFQLSEVVNQIQQPDFTVYLTLPLSIRNARLQSREDNSIEDELTLSKDTDRWLDSAYQLFKTTKIAGHWIEIDASGEVNRIVDEIVEKTTRSKRHIWRQTNQS</sequence>
<comment type="catalytic activity">
    <reaction evidence="10 11">
        <text>dTMP + ATP = dTDP + ADP</text>
        <dbReference type="Rhea" id="RHEA:13517"/>
        <dbReference type="ChEBI" id="CHEBI:30616"/>
        <dbReference type="ChEBI" id="CHEBI:58369"/>
        <dbReference type="ChEBI" id="CHEBI:63528"/>
        <dbReference type="ChEBI" id="CHEBI:456216"/>
        <dbReference type="EC" id="2.7.4.9"/>
    </reaction>
</comment>
<protein>
    <recommendedName>
        <fullName evidence="3 11">Thymidylate kinase</fullName>
        <ecNumber evidence="2 11">2.7.4.9</ecNumber>
    </recommendedName>
    <alternativeName>
        <fullName evidence="9 11">dTMP kinase</fullName>
    </alternativeName>
</protein>
<evidence type="ECO:0000256" key="2">
    <source>
        <dbReference type="ARBA" id="ARBA00012980"/>
    </source>
</evidence>
<dbReference type="Pfam" id="PF02223">
    <property type="entry name" value="Thymidylate_kin"/>
    <property type="match status" value="1"/>
</dbReference>
<comment type="similarity">
    <text evidence="1 11">Belongs to the thymidylate kinase family.</text>
</comment>
<feature type="binding site" evidence="11">
    <location>
        <begin position="7"/>
        <end position="14"/>
    </location>
    <ligand>
        <name>ATP</name>
        <dbReference type="ChEBI" id="CHEBI:30616"/>
    </ligand>
</feature>
<dbReference type="EC" id="2.7.4.9" evidence="2 11"/>
<evidence type="ECO:0000256" key="9">
    <source>
        <dbReference type="ARBA" id="ARBA00029962"/>
    </source>
</evidence>
<reference evidence="13 14" key="1">
    <citation type="submission" date="2016-06" db="EMBL/GenBank/DDBJ databases">
        <title>The sequenced genome of the ice-adhering bacterium Marinomonas primoryensis, from Antarctica.</title>
        <authorList>
            <person name="Graham L."/>
            <person name="Vance T.D.R."/>
            <person name="Davies P.L."/>
        </authorList>
    </citation>
    <scope>NUCLEOTIDE SEQUENCE [LARGE SCALE GENOMIC DNA]</scope>
    <source>
        <strain evidence="13 14">AceL</strain>
    </source>
</reference>
<gene>
    <name evidence="11" type="primary">tmk</name>
    <name evidence="13" type="ORF">A8139_14740</name>
</gene>